<organism evidence="2">
    <name type="scientific">Rhipicephalus zambeziensis</name>
    <dbReference type="NCBI Taxonomy" id="60191"/>
    <lineage>
        <taxon>Eukaryota</taxon>
        <taxon>Metazoa</taxon>
        <taxon>Ecdysozoa</taxon>
        <taxon>Arthropoda</taxon>
        <taxon>Chelicerata</taxon>
        <taxon>Arachnida</taxon>
        <taxon>Acari</taxon>
        <taxon>Parasitiformes</taxon>
        <taxon>Ixodida</taxon>
        <taxon>Ixodoidea</taxon>
        <taxon>Ixodidae</taxon>
        <taxon>Rhipicephalinae</taxon>
        <taxon>Rhipicephalus</taxon>
        <taxon>Rhipicephalus</taxon>
    </lineage>
</organism>
<evidence type="ECO:0000313" key="2">
    <source>
        <dbReference type="EMBL" id="MAA12757.1"/>
    </source>
</evidence>
<protein>
    <submittedName>
        <fullName evidence="2">Uncharacterized protein</fullName>
    </submittedName>
</protein>
<accession>A0A224Y5E7</accession>
<proteinExistence type="predicted"/>
<dbReference type="EMBL" id="GFPF01001611">
    <property type="protein sequence ID" value="MAA12757.1"/>
    <property type="molecule type" value="Transcribed_RNA"/>
</dbReference>
<reference evidence="2" key="1">
    <citation type="journal article" date="2017" name="Parasit. Vectors">
        <title>Sialotranscriptomics of Rhipicephalus zambeziensis reveals intricate expression profiles of secretory proteins and suggests tight temporal transcriptional regulation during blood-feeding.</title>
        <authorList>
            <person name="de Castro M.H."/>
            <person name="de Klerk D."/>
            <person name="Pienaar R."/>
            <person name="Rees D.J.G."/>
            <person name="Mans B.J."/>
        </authorList>
    </citation>
    <scope>NUCLEOTIDE SEQUENCE</scope>
    <source>
        <tissue evidence="2">Salivary glands</tissue>
    </source>
</reference>
<name>A0A224Y5E7_9ACAR</name>
<evidence type="ECO:0000256" key="1">
    <source>
        <dbReference type="SAM" id="MobiDB-lite"/>
    </source>
</evidence>
<sequence length="107" mass="11202">MLPFATKPPMVAWVAAAIDPAVTPAAPNPAAASTAGTAISAPAAPTTAPPIARNEAISLLFIEGSRPEKTDAMKRMFQMIKQESLCSSGERRAPCPQAIIQMSKQLE</sequence>
<feature type="region of interest" description="Disordered" evidence="1">
    <location>
        <begin position="25"/>
        <end position="48"/>
    </location>
</feature>
<dbReference type="AlphaFoldDB" id="A0A224Y5E7"/>